<dbReference type="GO" id="GO:0010698">
    <property type="term" value="F:acetyltransferase activator activity"/>
    <property type="evidence" value="ECO:0000318"/>
    <property type="project" value="GO_Central"/>
</dbReference>
<dbReference type="OMA" id="MEMRADY"/>
<dbReference type="STRING" id="44689.Q869X1"/>
<dbReference type="FunCoup" id="Q869X1">
    <property type="interactions" value="1005"/>
</dbReference>
<name>Q869X1_DICDI</name>
<dbReference type="PhylomeDB" id="Q869X1"/>
<dbReference type="InParanoid" id="Q869X1"/>
<dbReference type="SMR" id="Q869X1"/>
<dbReference type="InterPro" id="IPR019734">
    <property type="entry name" value="TPR_rpt"/>
</dbReference>
<dbReference type="SMART" id="SM00028">
    <property type="entry name" value="TPR"/>
    <property type="match status" value="4"/>
</dbReference>
<dbReference type="AlphaFoldDB" id="Q869X1"/>
<evidence type="ECO:0000256" key="3">
    <source>
        <dbReference type="PROSITE-ProRule" id="PRU00339"/>
    </source>
</evidence>
<feature type="repeat" description="TPR" evidence="3">
    <location>
        <begin position="414"/>
        <end position="447"/>
    </location>
</feature>
<accession>Q869X1</accession>
<gene>
    <name evidence="5" type="ORF">DDB_G0275075</name>
</gene>
<comment type="caution">
    <text evidence="5">The sequence shown here is derived from an EMBL/GenBank/DDBJ whole genome shotgun (WGS) entry which is preliminary data.</text>
</comment>
<organism evidence="5 6">
    <name type="scientific">Dictyostelium discoideum</name>
    <name type="common">Social amoeba</name>
    <dbReference type="NCBI Taxonomy" id="44689"/>
    <lineage>
        <taxon>Eukaryota</taxon>
        <taxon>Amoebozoa</taxon>
        <taxon>Evosea</taxon>
        <taxon>Eumycetozoa</taxon>
        <taxon>Dictyostelia</taxon>
        <taxon>Dictyosteliales</taxon>
        <taxon>Dictyosteliaceae</taxon>
        <taxon>Dictyostelium</taxon>
    </lineage>
</organism>
<dbReference type="eggNOG" id="KOG1156">
    <property type="taxonomic scope" value="Eukaryota"/>
</dbReference>
<dbReference type="dictyBase" id="DDB_G0275075"/>
<dbReference type="PANTHER" id="PTHR22767:SF2">
    <property type="entry name" value="N(ALPHA)-ACETYLTRANSFERASE 15_16, ISOFORM A"/>
    <property type="match status" value="1"/>
</dbReference>
<evidence type="ECO:0000256" key="4">
    <source>
        <dbReference type="SAM" id="MobiDB-lite"/>
    </source>
</evidence>
<evidence type="ECO:0000313" key="6">
    <source>
        <dbReference type="Proteomes" id="UP000002195"/>
    </source>
</evidence>
<dbReference type="PaxDb" id="44689-DDB0304710"/>
<keyword evidence="6" id="KW-1185">Reference proteome</keyword>
<dbReference type="HOGENOM" id="CLU_006686_0_0_1"/>
<sequence length="814" mass="93822">MAPPTKELTNKEITAIKGISKLFDDKKYSKGLKECNAILKNHPENPDASCFKSLILYNLEQQYEARENAIKTTKTLPTNSMAWHTLGYIYKLDKNYLDATTAFKNASKFNKESSQILKELAPLQLYSRDLEGLKETYATLLKLQPTHKPHWTGLVTTYQLMGQTKSALSVFERYLDTLEEKDLVGVKKTESLLYRVMLNFELEEYDQALDILVKNEKTIIDKLWAMSKHGDILLKKGELSAAEAKFKDLIKLNQDDLNVHKKLWESKNIRSLDNLSDEEISTLDSLYKELSSLYPKSLLIQKIPLLFLKDKQQFREHAVLYTKNFLSKGIPSLFNNLKCLYNNKEKVEILSQLFLDQLNSLKEKQQLLGSDEKESPSTVLWCLYYLAQHFDRINDYSTSLSYINQAIEHTPTCLDLYVVKAKLYKHQGDLQKAYEEYDRARNLDLADRYLNTKCALYALRNNDPDTAEAIFSLIKDETQTLLFNIQEFQCIWYERELGKTYLRAGDNARAIKLFNFVDKNHLEYLEDQMDFHNHINKKLTMRSYIEFLRWEDQVYQNKPYIATGKAHVKAYLNHQNKPEVMAPLKKVPAIKKPAPKPSQLEPKKDPNTGLTIPEDDDLNGKKFLVKQVNLMDSAQLILDNLLKNTNDIEIYSLACQVNTHQKKYLLVLKSLVKIKSINENSPCYYENLVDLMIKVSEDKEVSAIVKAAVEKQAGFSSDVESILANNQTYLEKLGDNVTAQHRFVVGKIIAKLSPSSLDKASELILNVQGETSWKQCADNLQSLSLVSSELTSKYREKLHEHFPIANYFQPKVEN</sequence>
<reference evidence="5 6" key="1">
    <citation type="journal article" date="2005" name="Nature">
        <title>The genome of the social amoeba Dictyostelium discoideum.</title>
        <authorList>
            <consortium name="The Dictyostelium discoideum Sequencing Consortium"/>
            <person name="Eichinger L."/>
            <person name="Pachebat J.A."/>
            <person name="Glockner G."/>
            <person name="Rajandream M.A."/>
            <person name="Sucgang R."/>
            <person name="Berriman M."/>
            <person name="Song J."/>
            <person name="Olsen R."/>
            <person name="Szafranski K."/>
            <person name="Xu Q."/>
            <person name="Tunggal B."/>
            <person name="Kummerfeld S."/>
            <person name="Madera M."/>
            <person name="Konfortov B.A."/>
            <person name="Rivero F."/>
            <person name="Bankier A.T."/>
            <person name="Lehmann R."/>
            <person name="Hamlin N."/>
            <person name="Davies R."/>
            <person name="Gaudet P."/>
            <person name="Fey P."/>
            <person name="Pilcher K."/>
            <person name="Chen G."/>
            <person name="Saunders D."/>
            <person name="Sodergren E."/>
            <person name="Davis P."/>
            <person name="Kerhornou A."/>
            <person name="Nie X."/>
            <person name="Hall N."/>
            <person name="Anjard C."/>
            <person name="Hemphill L."/>
            <person name="Bason N."/>
            <person name="Farbrother P."/>
            <person name="Desany B."/>
            <person name="Just E."/>
            <person name="Morio T."/>
            <person name="Rost R."/>
            <person name="Churcher C."/>
            <person name="Cooper J."/>
            <person name="Haydock S."/>
            <person name="van Driessche N."/>
            <person name="Cronin A."/>
            <person name="Goodhead I."/>
            <person name="Muzny D."/>
            <person name="Mourier T."/>
            <person name="Pain A."/>
            <person name="Lu M."/>
            <person name="Harper D."/>
            <person name="Lindsay R."/>
            <person name="Hauser H."/>
            <person name="James K."/>
            <person name="Quiles M."/>
            <person name="Madan Babu M."/>
            <person name="Saito T."/>
            <person name="Buchrieser C."/>
            <person name="Wardroper A."/>
            <person name="Felder M."/>
            <person name="Thangavelu M."/>
            <person name="Johnson D."/>
            <person name="Knights A."/>
            <person name="Loulseged H."/>
            <person name="Mungall K."/>
            <person name="Oliver K."/>
            <person name="Price C."/>
            <person name="Quail M.A."/>
            <person name="Urushihara H."/>
            <person name="Hernandez J."/>
            <person name="Rabbinowitsch E."/>
            <person name="Steffen D."/>
            <person name="Sanders M."/>
            <person name="Ma J."/>
            <person name="Kohara Y."/>
            <person name="Sharp S."/>
            <person name="Simmonds M."/>
            <person name="Spiegler S."/>
            <person name="Tivey A."/>
            <person name="Sugano S."/>
            <person name="White B."/>
            <person name="Walker D."/>
            <person name="Woodward J."/>
            <person name="Winckler T."/>
            <person name="Tanaka Y."/>
            <person name="Shaulsky G."/>
            <person name="Schleicher M."/>
            <person name="Weinstock G."/>
            <person name="Rosenthal A."/>
            <person name="Cox E.C."/>
            <person name="Chisholm R.L."/>
            <person name="Gibbs R."/>
            <person name="Loomis W.F."/>
            <person name="Platzer M."/>
            <person name="Kay R.R."/>
            <person name="Williams J."/>
            <person name="Dear P.H."/>
            <person name="Noegel A.A."/>
            <person name="Barrell B."/>
            <person name="Kuspa A."/>
        </authorList>
    </citation>
    <scope>NUCLEOTIDE SEQUENCE [LARGE SCALE GENOMIC DNA]</scope>
    <source>
        <strain evidence="5 6">AX4</strain>
    </source>
</reference>
<dbReference type="VEuPathDB" id="AmoebaDB:DDB_G0275075"/>
<evidence type="ECO:0000256" key="1">
    <source>
        <dbReference type="ARBA" id="ARBA00022737"/>
    </source>
</evidence>
<dbReference type="InterPro" id="IPR011990">
    <property type="entry name" value="TPR-like_helical_dom_sf"/>
</dbReference>
<evidence type="ECO:0000256" key="2">
    <source>
        <dbReference type="ARBA" id="ARBA00022803"/>
    </source>
</evidence>
<evidence type="ECO:0000313" key="5">
    <source>
        <dbReference type="EMBL" id="EAL69818.1"/>
    </source>
</evidence>
<dbReference type="Proteomes" id="UP000002195">
    <property type="component" value="Unassembled WGS sequence"/>
</dbReference>
<dbReference type="SUPFAM" id="SSF48452">
    <property type="entry name" value="TPR-like"/>
    <property type="match status" value="1"/>
</dbReference>
<dbReference type="PIRSF" id="PIRSF000422">
    <property type="entry name" value="N-terminal-AcTrfase-A_aux_su"/>
    <property type="match status" value="1"/>
</dbReference>
<dbReference type="KEGG" id="ddi:DDB_G0275075"/>
<dbReference type="PANTHER" id="PTHR22767">
    <property type="entry name" value="N-TERMINAL ACETYLTRANSFERASE-RELATED"/>
    <property type="match status" value="1"/>
</dbReference>
<protein>
    <submittedName>
        <fullName evidence="5">Tetratricopeptide-like helical domain-containing protein</fullName>
    </submittedName>
</protein>
<keyword evidence="1" id="KW-0677">Repeat</keyword>
<dbReference type="PROSITE" id="PS50005">
    <property type="entry name" value="TPR"/>
    <property type="match status" value="1"/>
</dbReference>
<dbReference type="GeneID" id="8619834"/>
<feature type="region of interest" description="Disordered" evidence="4">
    <location>
        <begin position="590"/>
        <end position="615"/>
    </location>
</feature>
<dbReference type="EMBL" id="AAFI02000013">
    <property type="protein sequence ID" value="EAL69818.1"/>
    <property type="molecule type" value="Genomic_DNA"/>
</dbReference>
<dbReference type="Pfam" id="PF12569">
    <property type="entry name" value="NatA_aux_su"/>
    <property type="match status" value="1"/>
</dbReference>
<dbReference type="Gene3D" id="1.25.40.1040">
    <property type="match status" value="1"/>
</dbReference>
<dbReference type="Gene3D" id="1.25.40.1010">
    <property type="match status" value="1"/>
</dbReference>
<proteinExistence type="predicted"/>
<keyword evidence="2 3" id="KW-0802">TPR repeat</keyword>
<dbReference type="GO" id="GO:0005737">
    <property type="term" value="C:cytoplasm"/>
    <property type="evidence" value="ECO:0000318"/>
    <property type="project" value="GO_Central"/>
</dbReference>
<dbReference type="RefSeq" id="XP_643789.1">
    <property type="nucleotide sequence ID" value="XM_638697.1"/>
</dbReference>
<accession>Q554C2</accession>
<dbReference type="InterPro" id="IPR021183">
    <property type="entry name" value="NatA_aux_su"/>
</dbReference>